<comment type="caution">
    <text evidence="10">The sequence shown here is derived from an EMBL/GenBank/DDBJ whole genome shotgun (WGS) entry which is preliminary data.</text>
</comment>
<name>A0A0V0QM70_PSEPJ</name>
<dbReference type="InterPro" id="IPR003123">
    <property type="entry name" value="VPS9"/>
</dbReference>
<keyword evidence="11" id="KW-1185">Reference proteome</keyword>
<dbReference type="PANTHER" id="PTHR23101">
    <property type="entry name" value="RAB GDP/GTP EXCHANGE FACTOR"/>
    <property type="match status" value="1"/>
</dbReference>
<dbReference type="Pfam" id="PF02204">
    <property type="entry name" value="VPS9"/>
    <property type="match status" value="1"/>
</dbReference>
<dbReference type="GO" id="GO:0006897">
    <property type="term" value="P:endocytosis"/>
    <property type="evidence" value="ECO:0007669"/>
    <property type="project" value="UniProtKB-KW"/>
</dbReference>
<feature type="compositionally biased region" description="Polar residues" evidence="7">
    <location>
        <begin position="310"/>
        <end position="323"/>
    </location>
</feature>
<dbReference type="InterPro" id="IPR001936">
    <property type="entry name" value="RasGAP_dom"/>
</dbReference>
<keyword evidence="6" id="KW-0175">Coiled coil</keyword>
<feature type="region of interest" description="Disordered" evidence="7">
    <location>
        <begin position="587"/>
        <end position="608"/>
    </location>
</feature>
<dbReference type="Proteomes" id="UP000054937">
    <property type="component" value="Unassembled WGS sequence"/>
</dbReference>
<dbReference type="EMBL" id="LDAU01000142">
    <property type="protein sequence ID" value="KRX03212.1"/>
    <property type="molecule type" value="Genomic_DNA"/>
</dbReference>
<sequence length="1460" mass="173546">MEMQEELNASEQKETIQIQEKNQEKENKQEEQIELDKEQFIKNEKEYSENRESNNSQENKIKFGNENFDFDIQLKLRKVDSDEFMISPLKGEKLKQKQQQNQEKRRKLRKFSNAVEEIKEREKNKESEENSMNRSQQDLPKYAEKQREKEKKLQKLEISEQDFLLASSQQEYSFQNQFNNQFIQPCIENEIIPDTQIKEEMEDLEEDFDNSDEDSELISKDSLLLDQNDIVIYDSDSEEDQENSSKILKRQDNIQRGNQQEVIVEQEEDFQQQEIQIENQNKEQEQDQNEIQKQENQHINLYDDQKENQQTDQPSNLQGNQEQQKNDGEIVIDNLEQLKEYQKNKEVGALQNRRRNVSRMKNLDIKGEFKLQYWVELQQKLKQEVNLVEKETEFKDEIMKELKRLNTSYYTNYIELINLEDGVKYDEELKQIDPKHIYEEGQKLFRTDPKAYKASISSWQKQNKKQQQQQFRQKKYSESLMYDQEAQLQKPQIEKYEDMMKNMQKKDILNMIEKNQEAQIAQMPGKKTLNQIKISDSFLQQQQQNQQLQQRSESVTLETLGKILDQQENGSVSSTYRQSNPVFQSQQLQQQNSQLLMEEKDSVQSSQNTLFQSQNLKKYLSQQQELENRNQQHNQKQQQQQQQLSINNSMVLKKGNYFLQKSGNNNSNFILNNNNNGNSSSLQRQKSEIYQDLYVQSQLEKRSKKLEQLVHIVMQSIFDHMHNFPNGIKIVLKMVKMLILKKFQDSDSNSINQIFANYIFDIWILPQLQFPQLYIDLKLIKAVHNVNLMESSFTDENYSRYNVIIEQYMESVDKYYEEISNVNEKLIEEIFQKSELIENQIFEKLQTQTICLSVENIQNLINMVYSCKEELGEKFGENGNKLGILEIIKQLHKQCQDKDLKLFESKKNLDSKNVNRVFLPGEIFVLFQNFRLPNEYRLNDYRQLYEELRENLRERMENFKDITQKIKVMVLRAKQCLQKKLTINQKIMDRFKQEISRREIEEQQSCIHSLVNTKFLNSLAGNLQENDPTKNSHFNSIKEFIKIFSELPEVKNLIKNGDDKFKVNENFNEFISALMDLIKEDEQFEQMQSKDLIWLQDNLEQYITKQIYDKLFPKKSTVKDLSLCIRLQTLDWISYDHLEIDEFNREDSMWEKAAQSLNNIENCRTPTEKLEALQECTNNMADILKLTSKKEEAVGADITTPCMIYILLKAKPQKLPSNLYFINAFANSQSMRTASGFCFTQIRSVMGFLENLQASQLKNISQLQFDRNTYERECQLEISFLKKRPREGRRKIRFDLVKKVQNEQLEIISFKRNSINSQNSQQGQLESQYNLNANNDVQNIKIEDKNINKNENENQKEQIQNNQLEQQKKKENNEKIQEEVNNRNRQKSSALFQRRISQNLNFLNGNLASSEIVSKNQENAKKLLGIEENYNSENEIFSQSQKMQISELIKEKNAQTSNIY</sequence>
<comment type="subcellular location">
    <subcellularLocation>
        <location evidence="1">Membrane</location>
        <topology evidence="1">Peripheral membrane protein</topology>
    </subcellularLocation>
</comment>
<dbReference type="GO" id="GO:0031267">
    <property type="term" value="F:small GTPase binding"/>
    <property type="evidence" value="ECO:0007669"/>
    <property type="project" value="TreeGrafter"/>
</dbReference>
<dbReference type="InterPro" id="IPR045046">
    <property type="entry name" value="Vps9-like"/>
</dbReference>
<dbReference type="PANTHER" id="PTHR23101:SF25">
    <property type="entry name" value="GTPASE-ACTIVATING PROTEIN AND VPS9 DOMAIN-CONTAINING PROTEIN 1"/>
    <property type="match status" value="1"/>
</dbReference>
<feature type="region of interest" description="Disordered" evidence="7">
    <location>
        <begin position="88"/>
        <end position="150"/>
    </location>
</feature>
<evidence type="ECO:0000259" key="8">
    <source>
        <dbReference type="PROSITE" id="PS50018"/>
    </source>
</evidence>
<feature type="domain" description="VPS9" evidence="9">
    <location>
        <begin position="1117"/>
        <end position="1258"/>
    </location>
</feature>
<dbReference type="GO" id="GO:0030139">
    <property type="term" value="C:endocytic vesicle"/>
    <property type="evidence" value="ECO:0007669"/>
    <property type="project" value="TreeGrafter"/>
</dbReference>
<organism evidence="10 11">
    <name type="scientific">Pseudocohnilembus persalinus</name>
    <name type="common">Ciliate</name>
    <dbReference type="NCBI Taxonomy" id="266149"/>
    <lineage>
        <taxon>Eukaryota</taxon>
        <taxon>Sar</taxon>
        <taxon>Alveolata</taxon>
        <taxon>Ciliophora</taxon>
        <taxon>Intramacronucleata</taxon>
        <taxon>Oligohymenophorea</taxon>
        <taxon>Scuticociliatia</taxon>
        <taxon>Philasterida</taxon>
        <taxon>Pseudocohnilembidae</taxon>
        <taxon>Pseudocohnilembus</taxon>
    </lineage>
</organism>
<feature type="coiled-coil region" evidence="6">
    <location>
        <begin position="263"/>
        <end position="297"/>
    </location>
</feature>
<evidence type="ECO:0000313" key="11">
    <source>
        <dbReference type="Proteomes" id="UP000054937"/>
    </source>
</evidence>
<protein>
    <submittedName>
        <fullName evidence="10">Rho GTPase activation protein</fullName>
    </submittedName>
</protein>
<dbReference type="PROSITE" id="PS50018">
    <property type="entry name" value="RAS_GTPASE_ACTIV_2"/>
    <property type="match status" value="1"/>
</dbReference>
<dbReference type="PROSITE" id="PS51205">
    <property type="entry name" value="VPS9"/>
    <property type="match status" value="1"/>
</dbReference>
<keyword evidence="4" id="KW-0344">Guanine-nucleotide releasing factor</keyword>
<feature type="region of interest" description="Disordered" evidence="7">
    <location>
        <begin position="202"/>
        <end position="221"/>
    </location>
</feature>
<feature type="domain" description="Ras-GAP" evidence="8">
    <location>
        <begin position="655"/>
        <end position="814"/>
    </location>
</feature>
<dbReference type="InParanoid" id="A0A0V0QM70"/>
<feature type="compositionally biased region" description="Basic and acidic residues" evidence="7">
    <location>
        <begin position="141"/>
        <end position="150"/>
    </location>
</feature>
<comment type="similarity">
    <text evidence="2">Belongs to the GAPVD1 family.</text>
</comment>
<evidence type="ECO:0000256" key="3">
    <source>
        <dbReference type="ARBA" id="ARBA00022583"/>
    </source>
</evidence>
<evidence type="ECO:0000256" key="4">
    <source>
        <dbReference type="ARBA" id="ARBA00022658"/>
    </source>
</evidence>
<feature type="compositionally biased region" description="Low complexity" evidence="7">
    <location>
        <begin position="587"/>
        <end position="596"/>
    </location>
</feature>
<dbReference type="InterPro" id="IPR037191">
    <property type="entry name" value="VPS9_dom_sf"/>
</dbReference>
<evidence type="ECO:0000256" key="1">
    <source>
        <dbReference type="ARBA" id="ARBA00004170"/>
    </source>
</evidence>
<dbReference type="OMA" id="DRHENIF"/>
<keyword evidence="3" id="KW-0254">Endocytosis</keyword>
<dbReference type="InterPro" id="IPR008936">
    <property type="entry name" value="Rho_GTPase_activation_prot"/>
</dbReference>
<evidence type="ECO:0000256" key="5">
    <source>
        <dbReference type="ARBA" id="ARBA00023136"/>
    </source>
</evidence>
<dbReference type="GO" id="GO:0016020">
    <property type="term" value="C:membrane"/>
    <property type="evidence" value="ECO:0007669"/>
    <property type="project" value="UniProtKB-SubCell"/>
</dbReference>
<accession>A0A0V0QM70</accession>
<feature type="compositionally biased region" description="Basic and acidic residues" evidence="7">
    <location>
        <begin position="21"/>
        <end position="52"/>
    </location>
</feature>
<feature type="coiled-coil region" evidence="6">
    <location>
        <begin position="938"/>
        <end position="965"/>
    </location>
</feature>
<feature type="region of interest" description="Disordered" evidence="7">
    <location>
        <begin position="1"/>
        <end position="64"/>
    </location>
</feature>
<feature type="region of interest" description="Disordered" evidence="7">
    <location>
        <begin position="306"/>
        <end position="326"/>
    </location>
</feature>
<dbReference type="OrthoDB" id="300289at2759"/>
<dbReference type="SUPFAM" id="SSF109993">
    <property type="entry name" value="VPS9 domain"/>
    <property type="match status" value="1"/>
</dbReference>
<feature type="compositionally biased region" description="Acidic residues" evidence="7">
    <location>
        <begin position="202"/>
        <end position="216"/>
    </location>
</feature>
<keyword evidence="5" id="KW-0472">Membrane</keyword>
<evidence type="ECO:0000259" key="9">
    <source>
        <dbReference type="PROSITE" id="PS51205"/>
    </source>
</evidence>
<dbReference type="GO" id="GO:0005829">
    <property type="term" value="C:cytosol"/>
    <property type="evidence" value="ECO:0007669"/>
    <property type="project" value="TreeGrafter"/>
</dbReference>
<dbReference type="SMART" id="SM00167">
    <property type="entry name" value="VPS9"/>
    <property type="match status" value="1"/>
</dbReference>
<evidence type="ECO:0000256" key="2">
    <source>
        <dbReference type="ARBA" id="ARBA00008489"/>
    </source>
</evidence>
<evidence type="ECO:0000256" key="7">
    <source>
        <dbReference type="SAM" id="MobiDB-lite"/>
    </source>
</evidence>
<reference evidence="10 11" key="1">
    <citation type="journal article" date="2015" name="Sci. Rep.">
        <title>Genome of the facultative scuticociliatosis pathogen Pseudocohnilembus persalinus provides insight into its virulence through horizontal gene transfer.</title>
        <authorList>
            <person name="Xiong J."/>
            <person name="Wang G."/>
            <person name="Cheng J."/>
            <person name="Tian M."/>
            <person name="Pan X."/>
            <person name="Warren A."/>
            <person name="Jiang C."/>
            <person name="Yuan D."/>
            <person name="Miao W."/>
        </authorList>
    </citation>
    <scope>NUCLEOTIDE SEQUENCE [LARGE SCALE GENOMIC DNA]</scope>
    <source>
        <strain evidence="10">36N120E</strain>
    </source>
</reference>
<dbReference type="Gene3D" id="1.20.1050.80">
    <property type="entry name" value="VPS9 domain"/>
    <property type="match status" value="1"/>
</dbReference>
<proteinExistence type="inferred from homology"/>
<feature type="coiled-coil region" evidence="6">
    <location>
        <begin position="616"/>
        <end position="643"/>
    </location>
</feature>
<evidence type="ECO:0000313" key="10">
    <source>
        <dbReference type="EMBL" id="KRX03212.1"/>
    </source>
</evidence>
<feature type="coiled-coil region" evidence="6">
    <location>
        <begin position="1342"/>
        <end position="1386"/>
    </location>
</feature>
<feature type="compositionally biased region" description="Basic and acidic residues" evidence="7">
    <location>
        <begin position="116"/>
        <end position="128"/>
    </location>
</feature>
<dbReference type="SUPFAM" id="SSF48350">
    <property type="entry name" value="GTPase activation domain, GAP"/>
    <property type="match status" value="1"/>
</dbReference>
<gene>
    <name evidence="10" type="ORF">PPERSA_07040</name>
</gene>
<evidence type="ECO:0000256" key="6">
    <source>
        <dbReference type="SAM" id="Coils"/>
    </source>
</evidence>
<dbReference type="GO" id="GO:0005085">
    <property type="term" value="F:guanyl-nucleotide exchange factor activity"/>
    <property type="evidence" value="ECO:0007669"/>
    <property type="project" value="UniProtKB-KW"/>
</dbReference>